<evidence type="ECO:0000256" key="4">
    <source>
        <dbReference type="ARBA" id="ARBA00022842"/>
    </source>
</evidence>
<evidence type="ECO:0000256" key="2">
    <source>
        <dbReference type="ARBA" id="ARBA00022723"/>
    </source>
</evidence>
<keyword evidence="5" id="KW-0812">Transmembrane</keyword>
<dbReference type="InterPro" id="IPR006439">
    <property type="entry name" value="HAD-SF_hydro_IA"/>
</dbReference>
<keyword evidence="3" id="KW-0378">Hydrolase</keyword>
<dbReference type="FunFam" id="1.10.150.240:FF:000001">
    <property type="entry name" value="Haloacid dehalogenase-like hydrolase domain"/>
    <property type="match status" value="1"/>
</dbReference>
<dbReference type="PANTHER" id="PTHR18901:SF38">
    <property type="entry name" value="PSEUDOURIDINE-5'-PHOSPHATASE"/>
    <property type="match status" value="1"/>
</dbReference>
<dbReference type="GO" id="GO:0016791">
    <property type="term" value="F:phosphatase activity"/>
    <property type="evidence" value="ECO:0007669"/>
    <property type="project" value="TreeGrafter"/>
</dbReference>
<proteinExistence type="predicted"/>
<keyword evidence="5" id="KW-0472">Membrane</keyword>
<evidence type="ECO:0000313" key="6">
    <source>
        <dbReference type="EMBL" id="CAG8507098.1"/>
    </source>
</evidence>
<evidence type="ECO:0000256" key="1">
    <source>
        <dbReference type="ARBA" id="ARBA00001946"/>
    </source>
</evidence>
<dbReference type="PANTHER" id="PTHR18901">
    <property type="entry name" value="2-DEOXYGLUCOSE-6-PHOSPHATE PHOSPHATASE 2"/>
    <property type="match status" value="1"/>
</dbReference>
<evidence type="ECO:0000313" key="7">
    <source>
        <dbReference type="Proteomes" id="UP000789508"/>
    </source>
</evidence>
<comment type="cofactor">
    <cofactor evidence="1">
        <name>Mg(2+)</name>
        <dbReference type="ChEBI" id="CHEBI:18420"/>
    </cofactor>
</comment>
<dbReference type="FunFam" id="3.40.50.1000:FF:000055">
    <property type="entry name" value="Haloacid dehalogenase-like hydrolase family protein"/>
    <property type="match status" value="1"/>
</dbReference>
<name>A0A9N8ZUE8_9GLOM</name>
<keyword evidence="4" id="KW-0460">Magnesium</keyword>
<keyword evidence="7" id="KW-1185">Reference proteome</keyword>
<comment type="caution">
    <text evidence="6">The sequence shown here is derived from an EMBL/GenBank/DDBJ whole genome shotgun (WGS) entry which is preliminary data.</text>
</comment>
<dbReference type="OrthoDB" id="40579at2759"/>
<dbReference type="Gene3D" id="3.40.50.1000">
    <property type="entry name" value="HAD superfamily/HAD-like"/>
    <property type="match status" value="1"/>
</dbReference>
<reference evidence="6" key="1">
    <citation type="submission" date="2021-06" db="EMBL/GenBank/DDBJ databases">
        <authorList>
            <person name="Kallberg Y."/>
            <person name="Tangrot J."/>
            <person name="Rosling A."/>
        </authorList>
    </citation>
    <scope>NUCLEOTIDE SEQUENCE</scope>
    <source>
        <strain evidence="6">FL130A</strain>
    </source>
</reference>
<keyword evidence="2" id="KW-0479">Metal-binding</keyword>
<dbReference type="AlphaFoldDB" id="A0A9N8ZUE8"/>
<gene>
    <name evidence="6" type="ORF">ALEPTO_LOCUS3781</name>
</gene>
<keyword evidence="5" id="KW-1133">Transmembrane helix</keyword>
<organism evidence="6 7">
    <name type="scientific">Ambispora leptoticha</name>
    <dbReference type="NCBI Taxonomy" id="144679"/>
    <lineage>
        <taxon>Eukaryota</taxon>
        <taxon>Fungi</taxon>
        <taxon>Fungi incertae sedis</taxon>
        <taxon>Mucoromycota</taxon>
        <taxon>Glomeromycotina</taxon>
        <taxon>Glomeromycetes</taxon>
        <taxon>Archaeosporales</taxon>
        <taxon>Ambisporaceae</taxon>
        <taxon>Ambispora</taxon>
    </lineage>
</organism>
<dbReference type="SUPFAM" id="SSF56784">
    <property type="entry name" value="HAD-like"/>
    <property type="match status" value="1"/>
</dbReference>
<dbReference type="InterPro" id="IPR023198">
    <property type="entry name" value="PGP-like_dom2"/>
</dbReference>
<dbReference type="Gene3D" id="1.10.150.240">
    <property type="entry name" value="Putative phosphatase, domain 2"/>
    <property type="match status" value="1"/>
</dbReference>
<feature type="transmembrane region" description="Helical" evidence="5">
    <location>
        <begin position="97"/>
        <end position="115"/>
    </location>
</feature>
<dbReference type="NCBIfam" id="TIGR01509">
    <property type="entry name" value="HAD-SF-IA-v3"/>
    <property type="match status" value="1"/>
</dbReference>
<evidence type="ECO:0000256" key="5">
    <source>
        <dbReference type="SAM" id="Phobius"/>
    </source>
</evidence>
<feature type="transmembrane region" description="Helical" evidence="5">
    <location>
        <begin position="193"/>
        <end position="215"/>
    </location>
</feature>
<dbReference type="Pfam" id="PF00702">
    <property type="entry name" value="Hydrolase"/>
    <property type="match status" value="1"/>
</dbReference>
<dbReference type="InterPro" id="IPR036412">
    <property type="entry name" value="HAD-like_sf"/>
</dbReference>
<accession>A0A9N8ZUE8</accession>
<feature type="transmembrane region" description="Helical" evidence="5">
    <location>
        <begin position="160"/>
        <end position="181"/>
    </location>
</feature>
<dbReference type="Proteomes" id="UP000789508">
    <property type="component" value="Unassembled WGS sequence"/>
</dbReference>
<evidence type="ECO:0000256" key="3">
    <source>
        <dbReference type="ARBA" id="ARBA00022801"/>
    </source>
</evidence>
<dbReference type="GO" id="GO:0046872">
    <property type="term" value="F:metal ion binding"/>
    <property type="evidence" value="ECO:0007669"/>
    <property type="project" value="UniProtKB-KW"/>
</dbReference>
<dbReference type="InterPro" id="IPR023214">
    <property type="entry name" value="HAD_sf"/>
</dbReference>
<dbReference type="EMBL" id="CAJVPS010000756">
    <property type="protein sequence ID" value="CAG8507098.1"/>
    <property type="molecule type" value="Genomic_DNA"/>
</dbReference>
<protein>
    <submittedName>
        <fullName evidence="6">11867_t:CDS:1</fullName>
    </submittedName>
</protein>
<sequence>MATLQTLNGVLLITNTANASGTSDLANKFARLATYLPLGSYVIYTALETYAYSLGPDTTGMNTFYNTTVITPQDNYTCLISAPISLGLTCNDDQKSALIVALCIGFFLSLFLSFVKRIPAGGTPPLSERKLIVNGTERKRLRSGVLYADGADYYMDIGNFLVWGHAMLSVVAFATLTLFSSSVSQCLFPNVKSWIFVLTQMLGLILCSLIGMFWIRDESLGIESTVYKTIVTPAPSTAPATQQSLSVPIASTTVAHLEIVEDSTKSNNTQTDTETIYTKVTSGILARFGKEFDWALKAQIMGRRDRDAAEIVVRETGIDLSVDDYLRERDVEQARLFPHCKVLPGVMRLVKHLKSHNIPIVVATSSRRVNFNQKTINHQELFNFFIGVVCGNDPGIKNGKPAPDLFLAAHKLLGNPPREQCLVFEDAATGVEAAKNAGMHVVWVPHPRVLEAHPEDIGATQILTSLEQFDPIKFGLPPFDDEL</sequence>